<evidence type="ECO:0000313" key="3">
    <source>
        <dbReference type="Proteomes" id="UP001501175"/>
    </source>
</evidence>
<dbReference type="RefSeq" id="WP_345240005.1">
    <property type="nucleotide sequence ID" value="NZ_BAABHD010000003.1"/>
</dbReference>
<accession>A0ABP8MC06</accession>
<dbReference type="PANTHER" id="PTHR15032:SF4">
    <property type="entry name" value="N-ACYL-PHOSPHATIDYLETHANOLAMINE-HYDROLYZING PHOSPHOLIPASE D"/>
    <property type="match status" value="1"/>
</dbReference>
<evidence type="ECO:0000259" key="1">
    <source>
        <dbReference type="Pfam" id="PF12706"/>
    </source>
</evidence>
<dbReference type="InterPro" id="IPR001279">
    <property type="entry name" value="Metallo-B-lactamas"/>
</dbReference>
<gene>
    <name evidence="2" type="ORF">GCM10023189_03700</name>
</gene>
<organism evidence="2 3">
    <name type="scientific">Nibrella saemangeumensis</name>
    <dbReference type="NCBI Taxonomy" id="1084526"/>
    <lineage>
        <taxon>Bacteria</taxon>
        <taxon>Pseudomonadati</taxon>
        <taxon>Bacteroidota</taxon>
        <taxon>Cytophagia</taxon>
        <taxon>Cytophagales</taxon>
        <taxon>Spirosomataceae</taxon>
        <taxon>Nibrella</taxon>
    </lineage>
</organism>
<dbReference type="EMBL" id="BAABHD010000003">
    <property type="protein sequence ID" value="GAA4447378.1"/>
    <property type="molecule type" value="Genomic_DNA"/>
</dbReference>
<dbReference type="PANTHER" id="PTHR15032">
    <property type="entry name" value="N-ACYL-PHOSPHATIDYLETHANOLAMINE-HYDROLYZING PHOSPHOLIPASE D"/>
    <property type="match status" value="1"/>
</dbReference>
<evidence type="ECO:0000313" key="2">
    <source>
        <dbReference type="EMBL" id="GAA4447378.1"/>
    </source>
</evidence>
<sequence length="372" mass="42230">MTLLILISAILLMVLVGYSFIQLAPQVGSNPADDRLKRIEASPNYRDGKFQNLVETTMDIPGSKMLSVMWRFLRGGEDTEPAQTLKTVRFDAKRFAALGPDEVAVCWFGHSSLLIRMHGKTFLTDPVLVGERASLVSFIGPKRFNYDHNIQVDELPPIDAVILSHDHYDHLDYQTMLQLKDKVNRFYVPLGVGAHLIKWGIPHSAITELDWWNSVTFDENITLVCTPARHFSGRALTNRNTTLWASWVLKGKEKRVYYGADSGYYHGFGQIGEKYGPFDLALLECGAYNEDWANIHMMPEETAQAAVDVKATVMMPIHWGKFNLALHTWRDPIRRVTKKGQELGLTLTTPRIGEMVVLGQALPQARWWEEYP</sequence>
<feature type="domain" description="Metallo-beta-lactamase" evidence="1">
    <location>
        <begin position="122"/>
        <end position="319"/>
    </location>
</feature>
<dbReference type="Gene3D" id="3.60.15.10">
    <property type="entry name" value="Ribonuclease Z/Hydroxyacylglutathione hydrolase-like"/>
    <property type="match status" value="1"/>
</dbReference>
<name>A0ABP8MC06_9BACT</name>
<reference evidence="3" key="1">
    <citation type="journal article" date="2019" name="Int. J. Syst. Evol. Microbiol.">
        <title>The Global Catalogue of Microorganisms (GCM) 10K type strain sequencing project: providing services to taxonomists for standard genome sequencing and annotation.</title>
        <authorList>
            <consortium name="The Broad Institute Genomics Platform"/>
            <consortium name="The Broad Institute Genome Sequencing Center for Infectious Disease"/>
            <person name="Wu L."/>
            <person name="Ma J."/>
        </authorList>
    </citation>
    <scope>NUCLEOTIDE SEQUENCE [LARGE SCALE GENOMIC DNA]</scope>
    <source>
        <strain evidence="3">JCM 17927</strain>
    </source>
</reference>
<dbReference type="InterPro" id="IPR024884">
    <property type="entry name" value="NAPE-PLD"/>
</dbReference>
<dbReference type="Pfam" id="PF12706">
    <property type="entry name" value="Lactamase_B_2"/>
    <property type="match status" value="1"/>
</dbReference>
<protein>
    <submittedName>
        <fullName evidence="2">MBL fold metallo-hydrolase</fullName>
    </submittedName>
</protein>
<dbReference type="PIRSF" id="PIRSF038896">
    <property type="entry name" value="NAPE-PLD"/>
    <property type="match status" value="1"/>
</dbReference>
<dbReference type="SUPFAM" id="SSF56281">
    <property type="entry name" value="Metallo-hydrolase/oxidoreductase"/>
    <property type="match status" value="1"/>
</dbReference>
<comment type="caution">
    <text evidence="2">The sequence shown here is derived from an EMBL/GenBank/DDBJ whole genome shotgun (WGS) entry which is preliminary data.</text>
</comment>
<dbReference type="Proteomes" id="UP001501175">
    <property type="component" value="Unassembled WGS sequence"/>
</dbReference>
<dbReference type="InterPro" id="IPR036866">
    <property type="entry name" value="RibonucZ/Hydroxyglut_hydro"/>
</dbReference>
<proteinExistence type="predicted"/>
<keyword evidence="3" id="KW-1185">Reference proteome</keyword>